<organism evidence="9 10">
    <name type="scientific">Acanthosepion pharaonis</name>
    <name type="common">Pharaoh cuttlefish</name>
    <name type="synonym">Sepia pharaonis</name>
    <dbReference type="NCBI Taxonomy" id="158019"/>
    <lineage>
        <taxon>Eukaryota</taxon>
        <taxon>Metazoa</taxon>
        <taxon>Spiralia</taxon>
        <taxon>Lophotrochozoa</taxon>
        <taxon>Mollusca</taxon>
        <taxon>Cephalopoda</taxon>
        <taxon>Coleoidea</taxon>
        <taxon>Decapodiformes</taxon>
        <taxon>Sepiida</taxon>
        <taxon>Sepiina</taxon>
        <taxon>Sepiidae</taxon>
        <taxon>Acanthosepion</taxon>
    </lineage>
</organism>
<accession>A0A812C4V5</accession>
<keyword evidence="5 8" id="KW-0472">Membrane</keyword>
<dbReference type="PANTHER" id="PTHR11616:SF279">
    <property type="entry name" value="SODIUM-DEPENDENT SEROTONIN TRANSPORTER"/>
    <property type="match status" value="1"/>
</dbReference>
<protein>
    <submittedName>
        <fullName evidence="9">SLC6A4</fullName>
    </submittedName>
</protein>
<dbReference type="GO" id="GO:0043005">
    <property type="term" value="C:neuron projection"/>
    <property type="evidence" value="ECO:0007669"/>
    <property type="project" value="TreeGrafter"/>
</dbReference>
<evidence type="ECO:0000256" key="5">
    <source>
        <dbReference type="ARBA" id="ARBA00023136"/>
    </source>
</evidence>
<evidence type="ECO:0000313" key="9">
    <source>
        <dbReference type="EMBL" id="CAE1250436.1"/>
    </source>
</evidence>
<evidence type="ECO:0000256" key="6">
    <source>
        <dbReference type="PIRSR" id="PIRSR600175-1"/>
    </source>
</evidence>
<dbReference type="Pfam" id="PF00209">
    <property type="entry name" value="SNF"/>
    <property type="match status" value="1"/>
</dbReference>
<evidence type="ECO:0000256" key="2">
    <source>
        <dbReference type="ARBA" id="ARBA00022448"/>
    </source>
</evidence>
<sequence>MLITLGLDSTFGGLEAFLTGFTDEYKILRQRRELFVAGLIIFVFLMALPTTTYGGQYVITLLDEHAASYSLLFVCLVELIAVQYCYGMTRFSKDVESMIGFQPSIFWKVCWTLLCPIFVFGIFIMSLYGYSGLKLGNYIFPKWVERIGWFVSFTSIACIPTYMIYIVIITACSPKKDWWALIGRGNSSSNLQNSGRNVVPMELKETRNGQPPSQSQSQPPPPPTEL</sequence>
<reference evidence="9" key="1">
    <citation type="submission" date="2021-01" db="EMBL/GenBank/DDBJ databases">
        <authorList>
            <person name="Li R."/>
            <person name="Bekaert M."/>
        </authorList>
    </citation>
    <scope>NUCLEOTIDE SEQUENCE</scope>
    <source>
        <strain evidence="9">Farmed</strain>
    </source>
</reference>
<feature type="region of interest" description="Disordered" evidence="7">
    <location>
        <begin position="202"/>
        <end position="226"/>
    </location>
</feature>
<comment type="subcellular location">
    <subcellularLocation>
        <location evidence="1">Membrane</location>
        <topology evidence="1">Multi-pass membrane protein</topology>
    </subcellularLocation>
</comment>
<dbReference type="GO" id="GO:0098793">
    <property type="term" value="C:presynapse"/>
    <property type="evidence" value="ECO:0007669"/>
    <property type="project" value="GOC"/>
</dbReference>
<feature type="transmembrane region" description="Helical" evidence="8">
    <location>
        <begin position="147"/>
        <end position="168"/>
    </location>
</feature>
<dbReference type="GO" id="GO:0005335">
    <property type="term" value="F:serotonin:sodium:chloride symporter activity"/>
    <property type="evidence" value="ECO:0007669"/>
    <property type="project" value="TreeGrafter"/>
</dbReference>
<dbReference type="EMBL" id="CAHIKZ030001041">
    <property type="protein sequence ID" value="CAE1250436.1"/>
    <property type="molecule type" value="Genomic_DNA"/>
</dbReference>
<dbReference type="InterPro" id="IPR037272">
    <property type="entry name" value="SNS_sf"/>
</dbReference>
<dbReference type="OrthoDB" id="6581954at2759"/>
<keyword evidence="3 8" id="KW-0812">Transmembrane</keyword>
<feature type="binding site" evidence="6">
    <location>
        <position position="9"/>
    </location>
    <ligand>
        <name>Na(+)</name>
        <dbReference type="ChEBI" id="CHEBI:29101"/>
        <label>1</label>
    </ligand>
</feature>
<evidence type="ECO:0000256" key="7">
    <source>
        <dbReference type="SAM" id="MobiDB-lite"/>
    </source>
</evidence>
<dbReference type="GO" id="GO:0005886">
    <property type="term" value="C:plasma membrane"/>
    <property type="evidence" value="ECO:0007669"/>
    <property type="project" value="TreeGrafter"/>
</dbReference>
<dbReference type="GO" id="GO:0006865">
    <property type="term" value="P:amino acid transport"/>
    <property type="evidence" value="ECO:0007669"/>
    <property type="project" value="TreeGrafter"/>
</dbReference>
<dbReference type="PROSITE" id="PS50267">
    <property type="entry name" value="NA_NEUROTRAN_SYMP_3"/>
    <property type="match status" value="1"/>
</dbReference>
<feature type="transmembrane region" description="Helical" evidence="8">
    <location>
        <begin position="106"/>
        <end position="127"/>
    </location>
</feature>
<dbReference type="PRINTS" id="PR00176">
    <property type="entry name" value="NANEUSMPORT"/>
</dbReference>
<evidence type="ECO:0000313" key="10">
    <source>
        <dbReference type="Proteomes" id="UP000597762"/>
    </source>
</evidence>
<proteinExistence type="predicted"/>
<dbReference type="GO" id="GO:0046872">
    <property type="term" value="F:metal ion binding"/>
    <property type="evidence" value="ECO:0007669"/>
    <property type="project" value="UniProtKB-KW"/>
</dbReference>
<dbReference type="GO" id="GO:0051378">
    <property type="term" value="F:serotonin binding"/>
    <property type="evidence" value="ECO:0007669"/>
    <property type="project" value="TreeGrafter"/>
</dbReference>
<dbReference type="InterPro" id="IPR000175">
    <property type="entry name" value="Na/ntran_symport"/>
</dbReference>
<feature type="binding site" evidence="6">
    <location>
        <position position="8"/>
    </location>
    <ligand>
        <name>Na(+)</name>
        <dbReference type="ChEBI" id="CHEBI:29101"/>
        <label>1</label>
    </ligand>
</feature>
<feature type="transmembrane region" description="Helical" evidence="8">
    <location>
        <begin position="34"/>
        <end position="54"/>
    </location>
</feature>
<feature type="binding site" evidence="6">
    <location>
        <position position="5"/>
    </location>
    <ligand>
        <name>Na(+)</name>
        <dbReference type="ChEBI" id="CHEBI:29101"/>
        <label>1</label>
    </ligand>
</feature>
<evidence type="ECO:0000256" key="8">
    <source>
        <dbReference type="SAM" id="Phobius"/>
    </source>
</evidence>
<gene>
    <name evidence="9" type="ORF">SPHA_27099</name>
</gene>
<keyword evidence="10" id="KW-1185">Reference proteome</keyword>
<keyword evidence="2" id="KW-0813">Transport</keyword>
<evidence type="ECO:0000256" key="4">
    <source>
        <dbReference type="ARBA" id="ARBA00022989"/>
    </source>
</evidence>
<evidence type="ECO:0000256" key="1">
    <source>
        <dbReference type="ARBA" id="ARBA00004141"/>
    </source>
</evidence>
<feature type="transmembrane region" description="Helical" evidence="8">
    <location>
        <begin position="66"/>
        <end position="86"/>
    </location>
</feature>
<keyword evidence="6" id="KW-0915">Sodium</keyword>
<evidence type="ECO:0000256" key="3">
    <source>
        <dbReference type="ARBA" id="ARBA00022692"/>
    </source>
</evidence>
<dbReference type="AlphaFoldDB" id="A0A812C4V5"/>
<dbReference type="PANTHER" id="PTHR11616">
    <property type="entry name" value="SODIUM/CHLORIDE DEPENDENT TRANSPORTER"/>
    <property type="match status" value="1"/>
</dbReference>
<name>A0A812C4V5_ACAPH</name>
<dbReference type="Proteomes" id="UP000597762">
    <property type="component" value="Unassembled WGS sequence"/>
</dbReference>
<keyword evidence="4 8" id="KW-1133">Transmembrane helix</keyword>
<keyword evidence="6" id="KW-0479">Metal-binding</keyword>
<dbReference type="SUPFAM" id="SSF161070">
    <property type="entry name" value="SNF-like"/>
    <property type="match status" value="1"/>
</dbReference>
<comment type="caution">
    <text evidence="9">The sequence shown here is derived from an EMBL/GenBank/DDBJ whole genome shotgun (WGS) entry which is preliminary data.</text>
</comment>